<organism evidence="2 3">
    <name type="scientific">Mycena metata</name>
    <dbReference type="NCBI Taxonomy" id="1033252"/>
    <lineage>
        <taxon>Eukaryota</taxon>
        <taxon>Fungi</taxon>
        <taxon>Dikarya</taxon>
        <taxon>Basidiomycota</taxon>
        <taxon>Agaricomycotina</taxon>
        <taxon>Agaricomycetes</taxon>
        <taxon>Agaricomycetidae</taxon>
        <taxon>Agaricales</taxon>
        <taxon>Marasmiineae</taxon>
        <taxon>Mycenaceae</taxon>
        <taxon>Mycena</taxon>
    </lineage>
</organism>
<dbReference type="Proteomes" id="UP001215598">
    <property type="component" value="Unassembled WGS sequence"/>
</dbReference>
<comment type="caution">
    <text evidence="2">The sequence shown here is derived from an EMBL/GenBank/DDBJ whole genome shotgun (WGS) entry which is preliminary data.</text>
</comment>
<dbReference type="InterPro" id="IPR041679">
    <property type="entry name" value="DNA2/NAM7-like_C"/>
</dbReference>
<evidence type="ECO:0000259" key="1">
    <source>
        <dbReference type="Pfam" id="PF13087"/>
    </source>
</evidence>
<protein>
    <recommendedName>
        <fullName evidence="1">DNA2/NAM7 helicase-like C-terminal domain-containing protein</fullName>
    </recommendedName>
</protein>
<accession>A0AAD7JYY7</accession>
<reference evidence="2" key="1">
    <citation type="submission" date="2023-03" db="EMBL/GenBank/DDBJ databases">
        <title>Massive genome expansion in bonnet fungi (Mycena s.s.) driven by repeated elements and novel gene families across ecological guilds.</title>
        <authorList>
            <consortium name="Lawrence Berkeley National Laboratory"/>
            <person name="Harder C.B."/>
            <person name="Miyauchi S."/>
            <person name="Viragh M."/>
            <person name="Kuo A."/>
            <person name="Thoen E."/>
            <person name="Andreopoulos B."/>
            <person name="Lu D."/>
            <person name="Skrede I."/>
            <person name="Drula E."/>
            <person name="Henrissat B."/>
            <person name="Morin E."/>
            <person name="Kohler A."/>
            <person name="Barry K."/>
            <person name="LaButti K."/>
            <person name="Morin E."/>
            <person name="Salamov A."/>
            <person name="Lipzen A."/>
            <person name="Mereny Z."/>
            <person name="Hegedus B."/>
            <person name="Baldrian P."/>
            <person name="Stursova M."/>
            <person name="Weitz H."/>
            <person name="Taylor A."/>
            <person name="Grigoriev I.V."/>
            <person name="Nagy L.G."/>
            <person name="Martin F."/>
            <person name="Kauserud H."/>
        </authorList>
    </citation>
    <scope>NUCLEOTIDE SEQUENCE</scope>
    <source>
        <strain evidence="2">CBHHK182m</strain>
    </source>
</reference>
<name>A0AAD7JYY7_9AGAR</name>
<dbReference type="Pfam" id="PF13087">
    <property type="entry name" value="AAA_12"/>
    <property type="match status" value="1"/>
</dbReference>
<dbReference type="Gene3D" id="3.40.50.300">
    <property type="entry name" value="P-loop containing nucleotide triphosphate hydrolases"/>
    <property type="match status" value="1"/>
</dbReference>
<dbReference type="EMBL" id="JARKIB010000013">
    <property type="protein sequence ID" value="KAJ7773412.1"/>
    <property type="molecule type" value="Genomic_DNA"/>
</dbReference>
<evidence type="ECO:0000313" key="3">
    <source>
        <dbReference type="Proteomes" id="UP001215598"/>
    </source>
</evidence>
<dbReference type="AlphaFoldDB" id="A0AAD7JYY7"/>
<dbReference type="InterPro" id="IPR027417">
    <property type="entry name" value="P-loop_NTPase"/>
</dbReference>
<feature type="domain" description="DNA2/NAM7 helicase-like C-terminal" evidence="1">
    <location>
        <begin position="19"/>
        <end position="126"/>
    </location>
</feature>
<evidence type="ECO:0000313" key="2">
    <source>
        <dbReference type="EMBL" id="KAJ7773412.1"/>
    </source>
</evidence>
<sequence>MYVRRSVTRYLNSCLPADRMPQQLGRFIGKHVYNGKLKTDHPGATQCCRFVDVKNSKEVKKQSSWINQAEIMAVVREARNCTNKGRSYRIVTPYDAQRGMLEAALKREKGLSWEDKVFCVDSFQGTLAAFWFHQASLTVHSR</sequence>
<gene>
    <name evidence="2" type="ORF">B0H16DRAFT_148788</name>
</gene>
<proteinExistence type="predicted"/>
<keyword evidence="3" id="KW-1185">Reference proteome</keyword>